<dbReference type="Proteomes" id="UP001344888">
    <property type="component" value="Unassembled WGS sequence"/>
</dbReference>
<evidence type="ECO:0000256" key="4">
    <source>
        <dbReference type="SAM" id="Phobius"/>
    </source>
</evidence>
<dbReference type="AlphaFoldDB" id="A0AAW9NXL3"/>
<dbReference type="GO" id="GO:0016301">
    <property type="term" value="F:kinase activity"/>
    <property type="evidence" value="ECO:0007669"/>
    <property type="project" value="UniProtKB-KW"/>
</dbReference>
<feature type="transmembrane region" description="Helical" evidence="4">
    <location>
        <begin position="238"/>
        <end position="259"/>
    </location>
</feature>
<name>A0AAW9NXL3_9BACL</name>
<keyword evidence="7" id="KW-1185">Reference proteome</keyword>
<feature type="transmembrane region" description="Helical" evidence="4">
    <location>
        <begin position="209"/>
        <end position="232"/>
    </location>
</feature>
<comment type="caution">
    <text evidence="6">The sequence shown here is derived from an EMBL/GenBank/DDBJ whole genome shotgun (WGS) entry which is preliminary data.</text>
</comment>
<feature type="transmembrane region" description="Helical" evidence="4">
    <location>
        <begin position="7"/>
        <end position="27"/>
    </location>
</feature>
<keyword evidence="4" id="KW-0812">Transmembrane</keyword>
<evidence type="ECO:0000256" key="2">
    <source>
        <dbReference type="ARBA" id="ARBA00022777"/>
    </source>
</evidence>
<accession>A0AAW9NXL3</accession>
<feature type="transmembrane region" description="Helical" evidence="4">
    <location>
        <begin position="266"/>
        <end position="287"/>
    </location>
</feature>
<dbReference type="InterPro" id="IPR036890">
    <property type="entry name" value="HATPase_C_sf"/>
</dbReference>
<keyword evidence="1" id="KW-0808">Transferase</keyword>
<dbReference type="InterPro" id="IPR050482">
    <property type="entry name" value="Sensor_HK_TwoCompSys"/>
</dbReference>
<sequence>MYKKNHLFWGVIIIYTCIFFYLMAVIVKSPFIGIVVEQVGQEWFIKDFVNPEMVKLFNIEQGDIVLEVNHQPIKVIDGVTQSTINSTNSLLIQNTEGKKQFIKITYKDFLAQWFYYIVLPICYFIISLIICIYLLFNRKDSFYSFNIFMLFMLTVALEFGSIGATIHNDGVGKFISSNGGVVILILMLHFFINYLEYLKLEHIFIIKPYYLYGLLITSGVLTLLENVFPNIYQWNTTMLLFIMAFLITYALLILLVIYIKTKKQQLLLLLFCLVGPFIPILVLYVLPMLLFDQYILTAINCLLFLLLIPILLLLTQLSDYLFDTDYEISKIRYYSMWSFVVSSIVVIGLYFILDIKSLDAFKSFLFLFIVTLGMLYIKEQIDYASRKVLYSPKGDYVHFIYRTIKHITNMPSVDKLLKRFSEVLAQQLSVSHVEVHIYSIGDLVANPKVIENLTLGAVKRVDGRYIGCLHETLDKKYIVTIENEGGIYLKKEELLSLELLIMYVSNFIDNTQFVENLIDQLDTSQHGSPAWLKKFVWLQLENEKSQLAQELHDTILQQQLYLIRELDVVQVDRSFIKQHREYLIKLNADLRWYCEQLKPPLLEKQGLQVALNKLFIEVEEQGDFAIIHEIEDIALDSPELPLLIYRTIQEMLNNALKYSQATHIKVILTAREQGFELVYFDNGVGCNLSEIDRKNSMGLQGMKERVYAYNGLIELTSAPDEGMHIRIKIEE</sequence>
<proteinExistence type="predicted"/>
<feature type="transmembrane region" description="Helical" evidence="4">
    <location>
        <begin position="148"/>
        <end position="167"/>
    </location>
</feature>
<evidence type="ECO:0000313" key="6">
    <source>
        <dbReference type="EMBL" id="MEC1180256.1"/>
    </source>
</evidence>
<dbReference type="CDD" id="cd16917">
    <property type="entry name" value="HATPase_UhpB-NarQ-NarX-like"/>
    <property type="match status" value="1"/>
</dbReference>
<dbReference type="Gene3D" id="3.30.565.10">
    <property type="entry name" value="Histidine kinase-like ATPase, C-terminal domain"/>
    <property type="match status" value="1"/>
</dbReference>
<dbReference type="PANTHER" id="PTHR24421:SF60">
    <property type="entry name" value="SENSOR HISTIDINE KINASE COMP"/>
    <property type="match status" value="1"/>
</dbReference>
<evidence type="ECO:0000313" key="7">
    <source>
        <dbReference type="Proteomes" id="UP001344888"/>
    </source>
</evidence>
<keyword evidence="3" id="KW-0902">Two-component regulatory system</keyword>
<gene>
    <name evidence="6" type="ORF">P9B03_17270</name>
</gene>
<protein>
    <recommendedName>
        <fullName evidence="5">Histidine kinase/HSP90-like ATPase domain-containing protein</fullName>
    </recommendedName>
</protein>
<dbReference type="EMBL" id="JARSFG010000024">
    <property type="protein sequence ID" value="MEC1180256.1"/>
    <property type="molecule type" value="Genomic_DNA"/>
</dbReference>
<evidence type="ECO:0000259" key="5">
    <source>
        <dbReference type="Pfam" id="PF02518"/>
    </source>
</evidence>
<keyword evidence="4" id="KW-0472">Membrane</keyword>
<feature type="transmembrane region" description="Helical" evidence="4">
    <location>
        <begin position="179"/>
        <end position="197"/>
    </location>
</feature>
<evidence type="ECO:0000256" key="1">
    <source>
        <dbReference type="ARBA" id="ARBA00022679"/>
    </source>
</evidence>
<feature type="transmembrane region" description="Helical" evidence="4">
    <location>
        <begin position="334"/>
        <end position="353"/>
    </location>
</feature>
<organism evidence="6 7">
    <name type="scientific">Metasolibacillus meyeri</name>
    <dbReference type="NCBI Taxonomy" id="1071052"/>
    <lineage>
        <taxon>Bacteria</taxon>
        <taxon>Bacillati</taxon>
        <taxon>Bacillota</taxon>
        <taxon>Bacilli</taxon>
        <taxon>Bacillales</taxon>
        <taxon>Caryophanaceae</taxon>
        <taxon>Metasolibacillus</taxon>
    </lineage>
</organism>
<dbReference type="GO" id="GO:0000160">
    <property type="term" value="P:phosphorelay signal transduction system"/>
    <property type="evidence" value="ECO:0007669"/>
    <property type="project" value="UniProtKB-KW"/>
</dbReference>
<keyword evidence="4" id="KW-1133">Transmembrane helix</keyword>
<reference evidence="6 7" key="1">
    <citation type="submission" date="2023-03" db="EMBL/GenBank/DDBJ databases">
        <title>Bacillus Genome Sequencing.</title>
        <authorList>
            <person name="Dunlap C."/>
        </authorList>
    </citation>
    <scope>NUCLEOTIDE SEQUENCE [LARGE SCALE GENOMIC DNA]</scope>
    <source>
        <strain evidence="6 7">B-59205</strain>
    </source>
</reference>
<feature type="transmembrane region" description="Helical" evidence="4">
    <location>
        <begin position="359"/>
        <end position="377"/>
    </location>
</feature>
<dbReference type="SUPFAM" id="SSF55874">
    <property type="entry name" value="ATPase domain of HSP90 chaperone/DNA topoisomerase II/histidine kinase"/>
    <property type="match status" value="1"/>
</dbReference>
<dbReference type="PANTHER" id="PTHR24421">
    <property type="entry name" value="NITRATE/NITRITE SENSOR PROTEIN NARX-RELATED"/>
    <property type="match status" value="1"/>
</dbReference>
<evidence type="ECO:0000256" key="3">
    <source>
        <dbReference type="ARBA" id="ARBA00023012"/>
    </source>
</evidence>
<feature type="transmembrane region" description="Helical" evidence="4">
    <location>
        <begin position="293"/>
        <end position="314"/>
    </location>
</feature>
<feature type="transmembrane region" description="Helical" evidence="4">
    <location>
        <begin position="113"/>
        <end position="136"/>
    </location>
</feature>
<keyword evidence="2" id="KW-0418">Kinase</keyword>
<feature type="domain" description="Histidine kinase/HSP90-like ATPase" evidence="5">
    <location>
        <begin position="642"/>
        <end position="729"/>
    </location>
</feature>
<dbReference type="RefSeq" id="WP_326124836.1">
    <property type="nucleotide sequence ID" value="NZ_JARSFG010000024.1"/>
</dbReference>
<dbReference type="Pfam" id="PF02518">
    <property type="entry name" value="HATPase_c"/>
    <property type="match status" value="1"/>
</dbReference>
<dbReference type="InterPro" id="IPR003594">
    <property type="entry name" value="HATPase_dom"/>
</dbReference>